<feature type="transmembrane region" description="Helical" evidence="1">
    <location>
        <begin position="104"/>
        <end position="122"/>
    </location>
</feature>
<gene>
    <name evidence="2" type="ORF">SAMN04515666_101828</name>
</gene>
<protein>
    <submittedName>
        <fullName evidence="2">Uncharacterized protein</fullName>
    </submittedName>
</protein>
<dbReference type="EMBL" id="FOAN01000001">
    <property type="protein sequence ID" value="SEK56117.1"/>
    <property type="molecule type" value="Genomic_DNA"/>
</dbReference>
<evidence type="ECO:0000313" key="2">
    <source>
        <dbReference type="EMBL" id="SEK56117.1"/>
    </source>
</evidence>
<reference evidence="3" key="1">
    <citation type="submission" date="2016-10" db="EMBL/GenBank/DDBJ databases">
        <authorList>
            <person name="Varghese N."/>
            <person name="Submissions S."/>
        </authorList>
    </citation>
    <scope>NUCLEOTIDE SEQUENCE [LARGE SCALE GENOMIC DNA]</scope>
    <source>
        <strain evidence="3">LMG 26383,CCUG 61248,R- 45681</strain>
    </source>
</reference>
<keyword evidence="3" id="KW-1185">Reference proteome</keyword>
<feature type="transmembrane region" description="Helical" evidence="1">
    <location>
        <begin position="42"/>
        <end position="60"/>
    </location>
</feature>
<dbReference type="AlphaFoldDB" id="A0A1H7I2Q3"/>
<dbReference type="STRING" id="1036779.SAMN04515666_101828"/>
<organism evidence="2 3">
    <name type="scientific">Bosea lupini</name>
    <dbReference type="NCBI Taxonomy" id="1036779"/>
    <lineage>
        <taxon>Bacteria</taxon>
        <taxon>Pseudomonadati</taxon>
        <taxon>Pseudomonadota</taxon>
        <taxon>Alphaproteobacteria</taxon>
        <taxon>Hyphomicrobiales</taxon>
        <taxon>Boseaceae</taxon>
        <taxon>Bosea</taxon>
    </lineage>
</organism>
<dbReference type="Pfam" id="PF22258">
    <property type="entry name" value="DUF6949"/>
    <property type="match status" value="1"/>
</dbReference>
<proteinExistence type="predicted"/>
<feature type="transmembrane region" description="Helical" evidence="1">
    <location>
        <begin position="72"/>
        <end position="92"/>
    </location>
</feature>
<name>A0A1H7I2Q3_9HYPH</name>
<sequence>MVNQRLKLRFRSDRPCVMVRRHPLEATSVTLEPSAVEALKSLVLGFAFAGLLASAFELFTHKRAGFELLQGGGVRAVASVPVVVFSAPFLILRNTVRGRKIEGRPFFFVMAASMIASLWSLISGRVVLDLLMMIGAA</sequence>
<keyword evidence="1" id="KW-0812">Transmembrane</keyword>
<dbReference type="InterPro" id="IPR053803">
    <property type="entry name" value="DUF6949"/>
</dbReference>
<dbReference type="Proteomes" id="UP000199664">
    <property type="component" value="Unassembled WGS sequence"/>
</dbReference>
<keyword evidence="1" id="KW-1133">Transmembrane helix</keyword>
<keyword evidence="1" id="KW-0472">Membrane</keyword>
<evidence type="ECO:0000256" key="1">
    <source>
        <dbReference type="SAM" id="Phobius"/>
    </source>
</evidence>
<evidence type="ECO:0000313" key="3">
    <source>
        <dbReference type="Proteomes" id="UP000199664"/>
    </source>
</evidence>
<accession>A0A1H7I2Q3</accession>